<sequence>MHGSPPIHLYAQITVPVPKLTFFLGIKSVRKPQI</sequence>
<accession>A0A2P2QWF3</accession>
<organism evidence="1">
    <name type="scientific">Rhizophora mucronata</name>
    <name type="common">Asiatic mangrove</name>
    <dbReference type="NCBI Taxonomy" id="61149"/>
    <lineage>
        <taxon>Eukaryota</taxon>
        <taxon>Viridiplantae</taxon>
        <taxon>Streptophyta</taxon>
        <taxon>Embryophyta</taxon>
        <taxon>Tracheophyta</taxon>
        <taxon>Spermatophyta</taxon>
        <taxon>Magnoliopsida</taxon>
        <taxon>eudicotyledons</taxon>
        <taxon>Gunneridae</taxon>
        <taxon>Pentapetalae</taxon>
        <taxon>rosids</taxon>
        <taxon>fabids</taxon>
        <taxon>Malpighiales</taxon>
        <taxon>Rhizophoraceae</taxon>
        <taxon>Rhizophora</taxon>
    </lineage>
</organism>
<proteinExistence type="predicted"/>
<name>A0A2P2QWF3_RHIMU</name>
<dbReference type="AlphaFoldDB" id="A0A2P2QWF3"/>
<protein>
    <submittedName>
        <fullName evidence="1">Uncharacterized protein</fullName>
    </submittedName>
</protein>
<dbReference type="EMBL" id="GGEC01090803">
    <property type="protein sequence ID" value="MBX71287.1"/>
    <property type="molecule type" value="Transcribed_RNA"/>
</dbReference>
<evidence type="ECO:0000313" key="1">
    <source>
        <dbReference type="EMBL" id="MBX71287.1"/>
    </source>
</evidence>
<reference evidence="1" key="1">
    <citation type="submission" date="2018-02" db="EMBL/GenBank/DDBJ databases">
        <title>Rhizophora mucronata_Transcriptome.</title>
        <authorList>
            <person name="Meera S.P."/>
            <person name="Sreeshan A."/>
            <person name="Augustine A."/>
        </authorList>
    </citation>
    <scope>NUCLEOTIDE SEQUENCE</scope>
    <source>
        <tissue evidence="1">Leaf</tissue>
    </source>
</reference>